<evidence type="ECO:0000256" key="2">
    <source>
        <dbReference type="ARBA" id="ARBA00022840"/>
    </source>
</evidence>
<dbReference type="Gene3D" id="1.10.8.60">
    <property type="match status" value="1"/>
</dbReference>
<dbReference type="SMART" id="SM01086">
    <property type="entry name" value="ClpB_D2-small"/>
    <property type="match status" value="1"/>
</dbReference>
<dbReference type="Proteomes" id="UP000503505">
    <property type="component" value="Chromosome"/>
</dbReference>
<dbReference type="SMART" id="SM00382">
    <property type="entry name" value="AAA"/>
    <property type="match status" value="1"/>
</dbReference>
<dbReference type="PANTHER" id="PTHR11638">
    <property type="entry name" value="ATP-DEPENDENT CLP PROTEASE"/>
    <property type="match status" value="1"/>
</dbReference>
<keyword evidence="3" id="KW-0143">Chaperone</keyword>
<feature type="domain" description="Clp ATPase C-terminal" evidence="5">
    <location>
        <begin position="258"/>
        <end position="349"/>
    </location>
</feature>
<accession>A0AAE6WY07</accession>
<dbReference type="PANTHER" id="PTHR11638:SF18">
    <property type="entry name" value="HEAT SHOCK PROTEIN 104"/>
    <property type="match status" value="1"/>
</dbReference>
<dbReference type="InterPro" id="IPR001270">
    <property type="entry name" value="ClpA/B"/>
</dbReference>
<keyword evidence="6" id="KW-0378">Hydrolase</keyword>
<sequence length="374" mass="41860">MTFASDRISANQETLAKQRYEMQSKERIARTSRFSFDPEKVMQHVRGHIIGQRAALDEIENMLITVKADFNAPTRPLAVTLMLGPTGVGKTETVRLIAEAIHSKPDAFCRIDMNTLAQEHYAAALTGAPPGYVGSKEGNTLFDEAHIQGSFSKPGIVLFDEIEKASTEVIRGLLNVLETGTLKLTAGTKVLDFKNCMIFMTSNVGAKDAQARLRQLAKLPKPIQKLARLAKLDDSQITERALYKKFDPEFLNRIERILQYEAVEADFAPTLVSLEIEKLNQRLRKQSRTVEFTPAATQFLSTGHDVRFGARGLSRRFRVLVEPQLARFFIQHPEAGQIIIDYDGKTIQVQSVPVESVIEDPLFIMDDTGNNIKN</sequence>
<dbReference type="GO" id="GO:0006508">
    <property type="term" value="P:proteolysis"/>
    <property type="evidence" value="ECO:0007669"/>
    <property type="project" value="UniProtKB-KW"/>
</dbReference>
<dbReference type="SUPFAM" id="SSF52540">
    <property type="entry name" value="P-loop containing nucleoside triphosphate hydrolases"/>
    <property type="match status" value="1"/>
</dbReference>
<evidence type="ECO:0000259" key="5">
    <source>
        <dbReference type="SMART" id="SM01086"/>
    </source>
</evidence>
<dbReference type="InterPro" id="IPR003593">
    <property type="entry name" value="AAA+_ATPase"/>
</dbReference>
<protein>
    <submittedName>
        <fullName evidence="6">ATP-dependent Clp protease ATP-binding subunit</fullName>
    </submittedName>
</protein>
<dbReference type="AlphaFoldDB" id="A0AAE6WY07"/>
<dbReference type="EMBL" id="CP044463">
    <property type="protein sequence ID" value="QIC68512.1"/>
    <property type="molecule type" value="Genomic_DNA"/>
</dbReference>
<keyword evidence="6" id="KW-0645">Protease</keyword>
<name>A0AAE6WY07_9GAMM</name>
<dbReference type="InterPro" id="IPR019489">
    <property type="entry name" value="Clp_ATPase_C"/>
</dbReference>
<dbReference type="CDD" id="cd19499">
    <property type="entry name" value="RecA-like_ClpB_Hsp104-like"/>
    <property type="match status" value="1"/>
</dbReference>
<keyword evidence="2 6" id="KW-0067">ATP-binding</keyword>
<dbReference type="GO" id="GO:0034605">
    <property type="term" value="P:cellular response to heat"/>
    <property type="evidence" value="ECO:0007669"/>
    <property type="project" value="TreeGrafter"/>
</dbReference>
<organism evidence="6 7">
    <name type="scientific">Acinetobacter schindleri</name>
    <dbReference type="NCBI Taxonomy" id="108981"/>
    <lineage>
        <taxon>Bacteria</taxon>
        <taxon>Pseudomonadati</taxon>
        <taxon>Pseudomonadota</taxon>
        <taxon>Gammaproteobacteria</taxon>
        <taxon>Moraxellales</taxon>
        <taxon>Moraxellaceae</taxon>
        <taxon>Acinetobacter</taxon>
    </lineage>
</organism>
<dbReference type="GO" id="GO:0016887">
    <property type="term" value="F:ATP hydrolysis activity"/>
    <property type="evidence" value="ECO:0007669"/>
    <property type="project" value="InterPro"/>
</dbReference>
<feature type="domain" description="AAA+ ATPase" evidence="4">
    <location>
        <begin position="76"/>
        <end position="242"/>
    </location>
</feature>
<dbReference type="InterPro" id="IPR003959">
    <property type="entry name" value="ATPase_AAA_core"/>
</dbReference>
<dbReference type="InterPro" id="IPR050130">
    <property type="entry name" value="ClpA_ClpB"/>
</dbReference>
<evidence type="ECO:0000313" key="7">
    <source>
        <dbReference type="Proteomes" id="UP000503505"/>
    </source>
</evidence>
<evidence type="ECO:0000256" key="3">
    <source>
        <dbReference type="ARBA" id="ARBA00023186"/>
    </source>
</evidence>
<dbReference type="GO" id="GO:0005737">
    <property type="term" value="C:cytoplasm"/>
    <property type="evidence" value="ECO:0007669"/>
    <property type="project" value="TreeGrafter"/>
</dbReference>
<dbReference type="GO" id="GO:0008233">
    <property type="term" value="F:peptidase activity"/>
    <property type="evidence" value="ECO:0007669"/>
    <property type="project" value="UniProtKB-KW"/>
</dbReference>
<keyword evidence="1" id="KW-0547">Nucleotide-binding</keyword>
<proteinExistence type="predicted"/>
<dbReference type="Pfam" id="PF07724">
    <property type="entry name" value="AAA_2"/>
    <property type="match status" value="1"/>
</dbReference>
<dbReference type="PRINTS" id="PR00300">
    <property type="entry name" value="CLPPROTEASEA"/>
</dbReference>
<dbReference type="Gene3D" id="3.40.50.300">
    <property type="entry name" value="P-loop containing nucleotide triphosphate hydrolases"/>
    <property type="match status" value="1"/>
</dbReference>
<dbReference type="RefSeq" id="WP_163172533.1">
    <property type="nucleotide sequence ID" value="NZ_CP044463.1"/>
</dbReference>
<gene>
    <name evidence="6" type="ORF">FSC10_14590</name>
</gene>
<evidence type="ECO:0000259" key="4">
    <source>
        <dbReference type="SMART" id="SM00382"/>
    </source>
</evidence>
<evidence type="ECO:0000313" key="6">
    <source>
        <dbReference type="EMBL" id="QIC68512.1"/>
    </source>
</evidence>
<dbReference type="Pfam" id="PF10431">
    <property type="entry name" value="ClpB_D2-small"/>
    <property type="match status" value="1"/>
</dbReference>
<evidence type="ECO:0000256" key="1">
    <source>
        <dbReference type="ARBA" id="ARBA00022741"/>
    </source>
</evidence>
<dbReference type="InterPro" id="IPR027417">
    <property type="entry name" value="P-loop_NTPase"/>
</dbReference>
<reference evidence="6 7" key="1">
    <citation type="submission" date="2019-09" db="EMBL/GenBank/DDBJ databases">
        <title>Non-baumannii Acinetobacter spp. carrying blaNDM-1 isolated in China.</title>
        <authorList>
            <person name="Cui C."/>
            <person name="Chen C."/>
            <person name="Sun J."/>
            <person name="Liu Y."/>
        </authorList>
    </citation>
    <scope>NUCLEOTIDE SEQUENCE [LARGE SCALE GENOMIC DNA]</scope>
    <source>
        <strain evidence="6 7">HZE23-1</strain>
    </source>
</reference>
<dbReference type="GO" id="GO:0005524">
    <property type="term" value="F:ATP binding"/>
    <property type="evidence" value="ECO:0007669"/>
    <property type="project" value="UniProtKB-KW"/>
</dbReference>